<gene>
    <name evidence="1" type="ORF">O181_074907</name>
</gene>
<dbReference type="AlphaFoldDB" id="A0A9Q3FBR1"/>
<accession>A0A9Q3FBR1</accession>
<reference evidence="1" key="1">
    <citation type="submission" date="2021-03" db="EMBL/GenBank/DDBJ databases">
        <title>Draft genome sequence of rust myrtle Austropuccinia psidii MF-1, a brazilian biotype.</title>
        <authorList>
            <person name="Quecine M.C."/>
            <person name="Pachon D.M.R."/>
            <person name="Bonatelli M.L."/>
            <person name="Correr F.H."/>
            <person name="Franceschini L.M."/>
            <person name="Leite T.F."/>
            <person name="Margarido G.R.A."/>
            <person name="Almeida C.A."/>
            <person name="Ferrarezi J.A."/>
            <person name="Labate C.A."/>
        </authorList>
    </citation>
    <scope>NUCLEOTIDE SEQUENCE</scope>
    <source>
        <strain evidence="1">MF-1</strain>
    </source>
</reference>
<organism evidence="1 2">
    <name type="scientific">Austropuccinia psidii MF-1</name>
    <dbReference type="NCBI Taxonomy" id="1389203"/>
    <lineage>
        <taxon>Eukaryota</taxon>
        <taxon>Fungi</taxon>
        <taxon>Dikarya</taxon>
        <taxon>Basidiomycota</taxon>
        <taxon>Pucciniomycotina</taxon>
        <taxon>Pucciniomycetes</taxon>
        <taxon>Pucciniales</taxon>
        <taxon>Sphaerophragmiaceae</taxon>
        <taxon>Austropuccinia</taxon>
    </lineage>
</organism>
<dbReference type="Proteomes" id="UP000765509">
    <property type="component" value="Unassembled WGS sequence"/>
</dbReference>
<keyword evidence="2" id="KW-1185">Reference proteome</keyword>
<comment type="caution">
    <text evidence="1">The sequence shown here is derived from an EMBL/GenBank/DDBJ whole genome shotgun (WGS) entry which is preliminary data.</text>
</comment>
<dbReference type="EMBL" id="AVOT02040045">
    <property type="protein sequence ID" value="MBW0535192.1"/>
    <property type="molecule type" value="Genomic_DNA"/>
</dbReference>
<sequence>MAELISYIKRPVKGAWINFKSAHYDLRIIDVSFLDEDLLQKLNHFSPRSDQALVEVVQFFQKISYTTDPTAPFPPDHPYRSKLTPDNGGLQYVFNQSIRTVTALLYLHVQSRSPNNEISLSGEVKRASNWNILLFFCFIKPPEFRTSISFHLSSKQPILSDLKSIYGTQVLENSHSRQAIRNLYIPCM</sequence>
<protein>
    <submittedName>
        <fullName evidence="1">Uncharacterized protein</fullName>
    </submittedName>
</protein>
<evidence type="ECO:0000313" key="2">
    <source>
        <dbReference type="Proteomes" id="UP000765509"/>
    </source>
</evidence>
<evidence type="ECO:0000313" key="1">
    <source>
        <dbReference type="EMBL" id="MBW0535192.1"/>
    </source>
</evidence>
<name>A0A9Q3FBR1_9BASI</name>
<proteinExistence type="predicted"/>